<dbReference type="SUPFAM" id="SSF54534">
    <property type="entry name" value="FKBP-like"/>
    <property type="match status" value="1"/>
</dbReference>
<dbReference type="InterPro" id="IPR001179">
    <property type="entry name" value="PPIase_FKBP_dom"/>
</dbReference>
<evidence type="ECO:0000256" key="4">
    <source>
        <dbReference type="ARBA" id="ARBA00023235"/>
    </source>
</evidence>
<protein>
    <recommendedName>
        <fullName evidence="2 5">peptidylprolyl isomerase</fullName>
        <ecNumber evidence="2 5">5.2.1.8</ecNumber>
    </recommendedName>
</protein>
<organism evidence="7 8">
    <name type="scientific">Chenopodium quinoa</name>
    <name type="common">Quinoa</name>
    <dbReference type="NCBI Taxonomy" id="63459"/>
    <lineage>
        <taxon>Eukaryota</taxon>
        <taxon>Viridiplantae</taxon>
        <taxon>Streptophyta</taxon>
        <taxon>Embryophyta</taxon>
        <taxon>Tracheophyta</taxon>
        <taxon>Spermatophyta</taxon>
        <taxon>Magnoliopsida</taxon>
        <taxon>eudicotyledons</taxon>
        <taxon>Gunneridae</taxon>
        <taxon>Pentapetalae</taxon>
        <taxon>Caryophyllales</taxon>
        <taxon>Chenopodiaceae</taxon>
        <taxon>Chenopodioideae</taxon>
        <taxon>Atripliceae</taxon>
        <taxon>Chenopodium</taxon>
    </lineage>
</organism>
<keyword evidence="8" id="KW-1185">Reference proteome</keyword>
<dbReference type="GO" id="GO:0009644">
    <property type="term" value="P:response to high light intensity"/>
    <property type="evidence" value="ECO:0007669"/>
    <property type="project" value="EnsemblPlants"/>
</dbReference>
<dbReference type="PANTHER" id="PTHR43811:SF26">
    <property type="entry name" value="PEPTIDYL-PROLYL CIS-TRANS ISOMERASE FKBP16-1, CHLOROPLASTIC"/>
    <property type="match status" value="1"/>
</dbReference>
<dbReference type="PROSITE" id="PS50059">
    <property type="entry name" value="FKBP_PPIASE"/>
    <property type="match status" value="1"/>
</dbReference>
<evidence type="ECO:0000256" key="5">
    <source>
        <dbReference type="PROSITE-ProRule" id="PRU00277"/>
    </source>
</evidence>
<proteinExistence type="predicted"/>
<dbReference type="Gene3D" id="3.10.50.40">
    <property type="match status" value="1"/>
</dbReference>
<keyword evidence="3 5" id="KW-0697">Rotamase</keyword>
<feature type="domain" description="PPIase FKBP-type" evidence="6">
    <location>
        <begin position="119"/>
        <end position="222"/>
    </location>
</feature>
<name>A0A803LQ97_CHEQI</name>
<dbReference type="Gramene" id="AUR62017126-RA">
    <property type="protein sequence ID" value="AUR62017126-RA:cds"/>
    <property type="gene ID" value="AUR62017126"/>
</dbReference>
<evidence type="ECO:0000313" key="8">
    <source>
        <dbReference type="Proteomes" id="UP000596660"/>
    </source>
</evidence>
<dbReference type="GO" id="GO:0031977">
    <property type="term" value="C:thylakoid lumen"/>
    <property type="evidence" value="ECO:0007669"/>
    <property type="project" value="EnsemblPlants"/>
</dbReference>
<dbReference type="OMA" id="SAPMHEM"/>
<reference evidence="7" key="1">
    <citation type="journal article" date="2017" name="Nature">
        <title>The genome of Chenopodium quinoa.</title>
        <authorList>
            <person name="Jarvis D.E."/>
            <person name="Ho Y.S."/>
            <person name="Lightfoot D.J."/>
            <person name="Schmoeckel S.M."/>
            <person name="Li B."/>
            <person name="Borm T.J.A."/>
            <person name="Ohyanagi H."/>
            <person name="Mineta K."/>
            <person name="Michell C.T."/>
            <person name="Saber N."/>
            <person name="Kharbatia N.M."/>
            <person name="Rupper R.R."/>
            <person name="Sharp A.R."/>
            <person name="Dally N."/>
            <person name="Boughton B.A."/>
            <person name="Woo Y.H."/>
            <person name="Gao G."/>
            <person name="Schijlen E.G.W.M."/>
            <person name="Guo X."/>
            <person name="Momin A.A."/>
            <person name="Negrao S."/>
            <person name="Al-Babili S."/>
            <person name="Gehring C."/>
            <person name="Roessner U."/>
            <person name="Jung C."/>
            <person name="Murphy K."/>
            <person name="Arold S.T."/>
            <person name="Gojobori T."/>
            <person name="van der Linden C.G."/>
            <person name="van Loo E.N."/>
            <person name="Jellen E.N."/>
            <person name="Maughan P.J."/>
            <person name="Tester M."/>
        </authorList>
    </citation>
    <scope>NUCLEOTIDE SEQUENCE [LARGE SCALE GENOMIC DNA]</scope>
    <source>
        <strain evidence="7">cv. PI 614886</strain>
    </source>
</reference>
<accession>A0A803LQ97</accession>
<dbReference type="EnsemblPlants" id="AUR62017126-RA">
    <property type="protein sequence ID" value="AUR62017126-RA:cds"/>
    <property type="gene ID" value="AUR62017126"/>
</dbReference>
<keyword evidence="4 5" id="KW-0413">Isomerase</keyword>
<reference evidence="7" key="2">
    <citation type="submission" date="2021-03" db="UniProtKB">
        <authorList>
            <consortium name="EnsemblPlants"/>
        </authorList>
    </citation>
    <scope>IDENTIFICATION</scope>
</reference>
<evidence type="ECO:0000256" key="1">
    <source>
        <dbReference type="ARBA" id="ARBA00000971"/>
    </source>
</evidence>
<comment type="catalytic activity">
    <reaction evidence="1 5">
        <text>[protein]-peptidylproline (omega=180) = [protein]-peptidylproline (omega=0)</text>
        <dbReference type="Rhea" id="RHEA:16237"/>
        <dbReference type="Rhea" id="RHEA-COMP:10747"/>
        <dbReference type="Rhea" id="RHEA-COMP:10748"/>
        <dbReference type="ChEBI" id="CHEBI:83833"/>
        <dbReference type="ChEBI" id="CHEBI:83834"/>
        <dbReference type="EC" id="5.2.1.8"/>
    </reaction>
</comment>
<dbReference type="GO" id="GO:0009414">
    <property type="term" value="P:response to water deprivation"/>
    <property type="evidence" value="ECO:0007669"/>
    <property type="project" value="EnsemblPlants"/>
</dbReference>
<dbReference type="Proteomes" id="UP000596660">
    <property type="component" value="Unplaced"/>
</dbReference>
<dbReference type="PANTHER" id="PTHR43811">
    <property type="entry name" value="FKBP-TYPE PEPTIDYL-PROLYL CIS-TRANS ISOMERASE FKPA"/>
    <property type="match status" value="1"/>
</dbReference>
<evidence type="ECO:0000313" key="7">
    <source>
        <dbReference type="EnsemblPlants" id="AUR62017126-RA:cds"/>
    </source>
</evidence>
<evidence type="ECO:0000256" key="2">
    <source>
        <dbReference type="ARBA" id="ARBA00013194"/>
    </source>
</evidence>
<evidence type="ECO:0000256" key="3">
    <source>
        <dbReference type="ARBA" id="ARBA00023110"/>
    </source>
</evidence>
<evidence type="ECO:0000259" key="6">
    <source>
        <dbReference type="PROSITE" id="PS50059"/>
    </source>
</evidence>
<sequence>MAFTPVSLPQLSISLPRPSLLPRGTARKLNVTANYSVSDFASLTARNLSRRMLLSMGAVPILYNVNLALGAPIPQMEEPEILRTRKLPSGVRVQGIFVIGHHSLLQDIVDGEGPAAEEGDVVAFNYVCRRSNGYFVYSTVDQFTGEAMPVTLTLDEKQIIKGLKDVLIGMKVGGKRRALIPPSTGYVNESLKPIPEEFGPRRSLLSHANEPLIFEVQLLKIL</sequence>
<dbReference type="Pfam" id="PF00254">
    <property type="entry name" value="FKBP_C"/>
    <property type="match status" value="1"/>
</dbReference>
<dbReference type="AlphaFoldDB" id="A0A803LQ97"/>
<dbReference type="InterPro" id="IPR046357">
    <property type="entry name" value="PPIase_dom_sf"/>
</dbReference>
<dbReference type="EC" id="5.2.1.8" evidence="2 5"/>
<dbReference type="GO" id="GO:0031647">
    <property type="term" value="P:regulation of protein stability"/>
    <property type="evidence" value="ECO:0007669"/>
    <property type="project" value="EnsemblPlants"/>
</dbReference>
<dbReference type="GO" id="GO:0003755">
    <property type="term" value="F:peptidyl-prolyl cis-trans isomerase activity"/>
    <property type="evidence" value="ECO:0007669"/>
    <property type="project" value="UniProtKB-KW"/>
</dbReference>